<gene>
    <name evidence="3" type="ORF">CPELLU_LOCUS3868</name>
</gene>
<sequence>MSDGNQEDKSEDKSNDIVTVDTTETSSDMKTNAQMALMILKHQYERALELQEKVWKINFYTALLCIMGIVVGVVLLVLKVRLTDLNSVVSISVSLGSSLISGGGAIAAFRSFISSASNYGTGSVIEKEIKGPDFDNLAEPAALIVESGVMDEVYKNINNLRSNNNENTKLEAAQTVYAFIGCLALFAIAGYDFFNFVTGHSNEIYVEIVLIILGFIGLLYYKHCELKEIRFSRVEEERILYHLKGLKYDTKIHETDTKKINETDDTKIHKTDNNTVS</sequence>
<proteinExistence type="predicted"/>
<organism evidence="3 4">
    <name type="scientific">Cetraspora pellucida</name>
    <dbReference type="NCBI Taxonomy" id="1433469"/>
    <lineage>
        <taxon>Eukaryota</taxon>
        <taxon>Fungi</taxon>
        <taxon>Fungi incertae sedis</taxon>
        <taxon>Mucoromycota</taxon>
        <taxon>Glomeromycotina</taxon>
        <taxon>Glomeromycetes</taxon>
        <taxon>Diversisporales</taxon>
        <taxon>Gigasporaceae</taxon>
        <taxon>Cetraspora</taxon>
    </lineage>
</organism>
<dbReference type="AlphaFoldDB" id="A0A9N9FGA5"/>
<evidence type="ECO:0000313" key="4">
    <source>
        <dbReference type="Proteomes" id="UP000789759"/>
    </source>
</evidence>
<protein>
    <submittedName>
        <fullName evidence="3">5665_t:CDS:1</fullName>
    </submittedName>
</protein>
<dbReference type="Proteomes" id="UP000789759">
    <property type="component" value="Unassembled WGS sequence"/>
</dbReference>
<feature type="region of interest" description="Disordered" evidence="1">
    <location>
        <begin position="1"/>
        <end position="26"/>
    </location>
</feature>
<accession>A0A9N9FGA5</accession>
<feature type="compositionally biased region" description="Basic and acidic residues" evidence="1">
    <location>
        <begin position="1"/>
        <end position="15"/>
    </location>
</feature>
<keyword evidence="2" id="KW-0472">Membrane</keyword>
<keyword evidence="4" id="KW-1185">Reference proteome</keyword>
<feature type="transmembrane region" description="Helical" evidence="2">
    <location>
        <begin position="57"/>
        <end position="77"/>
    </location>
</feature>
<feature type="transmembrane region" description="Helical" evidence="2">
    <location>
        <begin position="204"/>
        <end position="221"/>
    </location>
</feature>
<dbReference type="EMBL" id="CAJVQA010001940">
    <property type="protein sequence ID" value="CAG8531541.1"/>
    <property type="molecule type" value="Genomic_DNA"/>
</dbReference>
<feature type="transmembrane region" description="Helical" evidence="2">
    <location>
        <begin position="89"/>
        <end position="109"/>
    </location>
</feature>
<keyword evidence="2" id="KW-0812">Transmembrane</keyword>
<evidence type="ECO:0000256" key="1">
    <source>
        <dbReference type="SAM" id="MobiDB-lite"/>
    </source>
</evidence>
<reference evidence="3" key="1">
    <citation type="submission" date="2021-06" db="EMBL/GenBank/DDBJ databases">
        <authorList>
            <person name="Kallberg Y."/>
            <person name="Tangrot J."/>
            <person name="Rosling A."/>
        </authorList>
    </citation>
    <scope>NUCLEOTIDE SEQUENCE</scope>
    <source>
        <strain evidence="3">FL966</strain>
    </source>
</reference>
<name>A0A9N9FGA5_9GLOM</name>
<evidence type="ECO:0000313" key="3">
    <source>
        <dbReference type="EMBL" id="CAG8531541.1"/>
    </source>
</evidence>
<comment type="caution">
    <text evidence="3">The sequence shown here is derived from an EMBL/GenBank/DDBJ whole genome shotgun (WGS) entry which is preliminary data.</text>
</comment>
<keyword evidence="2" id="KW-1133">Transmembrane helix</keyword>
<feature type="compositionally biased region" description="Polar residues" evidence="1">
    <location>
        <begin position="16"/>
        <end position="26"/>
    </location>
</feature>
<feature type="transmembrane region" description="Helical" evidence="2">
    <location>
        <begin position="176"/>
        <end position="198"/>
    </location>
</feature>
<evidence type="ECO:0000256" key="2">
    <source>
        <dbReference type="SAM" id="Phobius"/>
    </source>
</evidence>